<evidence type="ECO:0000313" key="2">
    <source>
        <dbReference type="Proteomes" id="UP000307440"/>
    </source>
</evidence>
<accession>A0A5C3KHA3</accession>
<name>A0A5C3KHA3_COPMA</name>
<protein>
    <submittedName>
        <fullName evidence="1">Uncharacterized protein</fullName>
    </submittedName>
</protein>
<gene>
    <name evidence="1" type="ORF">FA15DRAFT_660042</name>
</gene>
<proteinExistence type="predicted"/>
<dbReference type="EMBL" id="ML210350">
    <property type="protein sequence ID" value="TFK19257.1"/>
    <property type="molecule type" value="Genomic_DNA"/>
</dbReference>
<evidence type="ECO:0000313" key="1">
    <source>
        <dbReference type="EMBL" id="TFK19257.1"/>
    </source>
</evidence>
<dbReference type="AlphaFoldDB" id="A0A5C3KHA3"/>
<sequence length="185" mass="20872">MAAWYPTSEDTLHLEINCTSVPRFQTAILSFLQEMEGFQITCNSDNTSARKFAFTYPEFGKTVKAVHTLTKKKIQGNGKYQSLPPILELPNTMFMTYFMGKELCTVYPLHTLRCIGVMNFDGPVNTNSITVTQQFAEQHFLMHSGKDHSHQCGDQRRKGCRRCKAKGIPWEQAPGAMAVALWSAV</sequence>
<keyword evidence="2" id="KW-1185">Reference proteome</keyword>
<reference evidence="1 2" key="1">
    <citation type="journal article" date="2019" name="Nat. Ecol. Evol.">
        <title>Megaphylogeny resolves global patterns of mushroom evolution.</title>
        <authorList>
            <person name="Varga T."/>
            <person name="Krizsan K."/>
            <person name="Foldi C."/>
            <person name="Dima B."/>
            <person name="Sanchez-Garcia M."/>
            <person name="Sanchez-Ramirez S."/>
            <person name="Szollosi G.J."/>
            <person name="Szarkandi J.G."/>
            <person name="Papp V."/>
            <person name="Albert L."/>
            <person name="Andreopoulos W."/>
            <person name="Angelini C."/>
            <person name="Antonin V."/>
            <person name="Barry K.W."/>
            <person name="Bougher N.L."/>
            <person name="Buchanan P."/>
            <person name="Buyck B."/>
            <person name="Bense V."/>
            <person name="Catcheside P."/>
            <person name="Chovatia M."/>
            <person name="Cooper J."/>
            <person name="Damon W."/>
            <person name="Desjardin D."/>
            <person name="Finy P."/>
            <person name="Geml J."/>
            <person name="Haridas S."/>
            <person name="Hughes K."/>
            <person name="Justo A."/>
            <person name="Karasinski D."/>
            <person name="Kautmanova I."/>
            <person name="Kiss B."/>
            <person name="Kocsube S."/>
            <person name="Kotiranta H."/>
            <person name="LaButti K.M."/>
            <person name="Lechner B.E."/>
            <person name="Liimatainen K."/>
            <person name="Lipzen A."/>
            <person name="Lukacs Z."/>
            <person name="Mihaltcheva S."/>
            <person name="Morgado L.N."/>
            <person name="Niskanen T."/>
            <person name="Noordeloos M.E."/>
            <person name="Ohm R.A."/>
            <person name="Ortiz-Santana B."/>
            <person name="Ovrebo C."/>
            <person name="Racz N."/>
            <person name="Riley R."/>
            <person name="Savchenko A."/>
            <person name="Shiryaev A."/>
            <person name="Soop K."/>
            <person name="Spirin V."/>
            <person name="Szebenyi C."/>
            <person name="Tomsovsky M."/>
            <person name="Tulloss R.E."/>
            <person name="Uehling J."/>
            <person name="Grigoriev I.V."/>
            <person name="Vagvolgyi C."/>
            <person name="Papp T."/>
            <person name="Martin F.M."/>
            <person name="Miettinen O."/>
            <person name="Hibbett D.S."/>
            <person name="Nagy L.G."/>
        </authorList>
    </citation>
    <scope>NUCLEOTIDE SEQUENCE [LARGE SCALE GENOMIC DNA]</scope>
    <source>
        <strain evidence="1 2">CBS 121175</strain>
    </source>
</reference>
<dbReference type="Proteomes" id="UP000307440">
    <property type="component" value="Unassembled WGS sequence"/>
</dbReference>
<organism evidence="1 2">
    <name type="scientific">Coprinopsis marcescibilis</name>
    <name type="common">Agaric fungus</name>
    <name type="synonym">Psathyrella marcescibilis</name>
    <dbReference type="NCBI Taxonomy" id="230819"/>
    <lineage>
        <taxon>Eukaryota</taxon>
        <taxon>Fungi</taxon>
        <taxon>Dikarya</taxon>
        <taxon>Basidiomycota</taxon>
        <taxon>Agaricomycotina</taxon>
        <taxon>Agaricomycetes</taxon>
        <taxon>Agaricomycetidae</taxon>
        <taxon>Agaricales</taxon>
        <taxon>Agaricineae</taxon>
        <taxon>Psathyrellaceae</taxon>
        <taxon>Coprinopsis</taxon>
    </lineage>
</organism>